<dbReference type="RefSeq" id="WP_220332585.1">
    <property type="nucleotide sequence ID" value="NZ_JAEUAK010000001.1"/>
</dbReference>
<proteinExistence type="predicted"/>
<feature type="transmembrane region" description="Helical" evidence="4">
    <location>
        <begin position="380"/>
        <end position="403"/>
    </location>
</feature>
<keyword evidence="7" id="KW-1185">Reference proteome</keyword>
<feature type="domain" description="Major facilitator superfamily (MFS) profile" evidence="5">
    <location>
        <begin position="222"/>
        <end position="418"/>
    </location>
</feature>
<dbReference type="EMBL" id="JAEUAK010000001">
    <property type="protein sequence ID" value="MBW9051042.1"/>
    <property type="molecule type" value="Genomic_DNA"/>
</dbReference>
<dbReference type="InterPro" id="IPR020846">
    <property type="entry name" value="MFS_dom"/>
</dbReference>
<protein>
    <submittedName>
        <fullName evidence="6">YbfB/YjiJ family MFS transporter</fullName>
    </submittedName>
</protein>
<organism evidence="6 7">
    <name type="scientific">Rhizobium mesosinicum</name>
    <dbReference type="NCBI Taxonomy" id="335017"/>
    <lineage>
        <taxon>Bacteria</taxon>
        <taxon>Pseudomonadati</taxon>
        <taxon>Pseudomonadota</taxon>
        <taxon>Alphaproteobacteria</taxon>
        <taxon>Hyphomicrobiales</taxon>
        <taxon>Rhizobiaceae</taxon>
        <taxon>Rhizobium/Agrobacterium group</taxon>
        <taxon>Rhizobium</taxon>
    </lineage>
</organism>
<dbReference type="PANTHER" id="PTHR23537">
    <property type="match status" value="1"/>
</dbReference>
<evidence type="ECO:0000313" key="7">
    <source>
        <dbReference type="Proteomes" id="UP000717752"/>
    </source>
</evidence>
<gene>
    <name evidence="6" type="ORF">JNB85_01295</name>
</gene>
<keyword evidence="2 4" id="KW-1133">Transmembrane helix</keyword>
<evidence type="ECO:0000256" key="3">
    <source>
        <dbReference type="ARBA" id="ARBA00023136"/>
    </source>
</evidence>
<dbReference type="CDD" id="cd06180">
    <property type="entry name" value="MFS_YjiJ"/>
    <property type="match status" value="1"/>
</dbReference>
<dbReference type="Proteomes" id="UP000717752">
    <property type="component" value="Unassembled WGS sequence"/>
</dbReference>
<feature type="transmembrane region" description="Helical" evidence="4">
    <location>
        <begin position="181"/>
        <end position="202"/>
    </location>
</feature>
<feature type="transmembrane region" description="Helical" evidence="4">
    <location>
        <begin position="94"/>
        <end position="113"/>
    </location>
</feature>
<keyword evidence="1 4" id="KW-0812">Transmembrane</keyword>
<feature type="transmembrane region" description="Helical" evidence="4">
    <location>
        <begin position="312"/>
        <end position="330"/>
    </location>
</feature>
<dbReference type="InterPro" id="IPR036259">
    <property type="entry name" value="MFS_trans_sf"/>
</dbReference>
<comment type="caution">
    <text evidence="6">The sequence shown here is derived from an EMBL/GenBank/DDBJ whole genome shotgun (WGS) entry which is preliminary data.</text>
</comment>
<feature type="transmembrane region" description="Helical" evidence="4">
    <location>
        <begin position="342"/>
        <end position="360"/>
    </location>
</feature>
<feature type="transmembrane region" description="Helical" evidence="4">
    <location>
        <begin position="21"/>
        <end position="43"/>
    </location>
</feature>
<feature type="transmembrane region" description="Helical" evidence="4">
    <location>
        <begin position="223"/>
        <end position="248"/>
    </location>
</feature>
<feature type="transmembrane region" description="Helical" evidence="4">
    <location>
        <begin position="150"/>
        <end position="175"/>
    </location>
</feature>
<evidence type="ECO:0000256" key="4">
    <source>
        <dbReference type="SAM" id="Phobius"/>
    </source>
</evidence>
<sequence>MTVFLSFPASSRRRKGTLPSPILIAVAGAASLAVAMGIGRFAFTPLMPMMLHDGVLDIGGGSSLASSNYLGYLAGAMLCMGLPKVWSSTTLIRLSLLATILLTLAMAIPLQGLWLAFRFLAGAISAIAFVYTAGWSLTELSHREASHLGGIVFSGPGAGIALSGIVATSMIAAGWTSQLGWVGFALLAFVISGTVWPVFSVRTRGHAQPAVHREPVKQHPAEMMVFALAYGLAGFGYIITATFLPVMAHEELPPSIWLDMFWPIFGLAAVVGCFIATRVVSRFDPRLLLVGAYLLQALGVILVLPFQTVSGFAMSSLLVGLPFTAINFFAMKEVQRLRPHHVARFMGMLTALYSIGQIAGPPIVSQFLKATSTPIEGFDLALTVAACALALGAALYVFMFFAWPMGPNAPESKTPQIP</sequence>
<dbReference type="PANTHER" id="PTHR23537:SF1">
    <property type="entry name" value="SUGAR TRANSPORTER"/>
    <property type="match status" value="1"/>
</dbReference>
<keyword evidence="3 4" id="KW-0472">Membrane</keyword>
<feature type="transmembrane region" description="Helical" evidence="4">
    <location>
        <begin position="287"/>
        <end position="306"/>
    </location>
</feature>
<dbReference type="Pfam" id="PF06779">
    <property type="entry name" value="MFS_4"/>
    <property type="match status" value="1"/>
</dbReference>
<name>A0ABS7GMU3_9HYPH</name>
<evidence type="ECO:0000256" key="1">
    <source>
        <dbReference type="ARBA" id="ARBA00022692"/>
    </source>
</evidence>
<feature type="transmembrane region" description="Helical" evidence="4">
    <location>
        <begin position="63"/>
        <end position="82"/>
    </location>
</feature>
<dbReference type="InterPro" id="IPR010645">
    <property type="entry name" value="MFS_4"/>
</dbReference>
<feature type="transmembrane region" description="Helical" evidence="4">
    <location>
        <begin position="260"/>
        <end position="280"/>
    </location>
</feature>
<feature type="transmembrane region" description="Helical" evidence="4">
    <location>
        <begin position="119"/>
        <end position="138"/>
    </location>
</feature>
<evidence type="ECO:0000259" key="5">
    <source>
        <dbReference type="PROSITE" id="PS50850"/>
    </source>
</evidence>
<evidence type="ECO:0000313" key="6">
    <source>
        <dbReference type="EMBL" id="MBW9051042.1"/>
    </source>
</evidence>
<dbReference type="Gene3D" id="1.20.1250.20">
    <property type="entry name" value="MFS general substrate transporter like domains"/>
    <property type="match status" value="1"/>
</dbReference>
<reference evidence="6 7" key="1">
    <citation type="journal article" date="2021" name="MBio">
        <title>Poor Competitiveness of Bradyrhizobium in Pigeon Pea Root Colonization in Indian Soils.</title>
        <authorList>
            <person name="Chalasani D."/>
            <person name="Basu A."/>
            <person name="Pullabhotla S.V.S.R.N."/>
            <person name="Jorrin B."/>
            <person name="Neal A.L."/>
            <person name="Poole P.S."/>
            <person name="Podile A.R."/>
            <person name="Tkacz A."/>
        </authorList>
    </citation>
    <scope>NUCLEOTIDE SEQUENCE [LARGE SCALE GENOMIC DNA]</scope>
    <source>
        <strain evidence="6 7">HU56</strain>
    </source>
</reference>
<dbReference type="PROSITE" id="PS50850">
    <property type="entry name" value="MFS"/>
    <property type="match status" value="1"/>
</dbReference>
<accession>A0ABS7GMU3</accession>
<dbReference type="SUPFAM" id="SSF103473">
    <property type="entry name" value="MFS general substrate transporter"/>
    <property type="match status" value="1"/>
</dbReference>
<evidence type="ECO:0000256" key="2">
    <source>
        <dbReference type="ARBA" id="ARBA00022989"/>
    </source>
</evidence>